<sequence>MGEVESAGVAAIERLLVQGRLASAWYANETRSTNSVALEYSRNNPSAQAKTPMLFLADRQVAGRGRHGRTWQSDEHALTLSLMIDWEFGDDAVSRLLSVAVGTAIASVLEFEFAPLRSMLKWPNDVWLGGGKVAGILIESASNFQQVVVGIGLNVSSAPELPKDAGIVAATSVAASVGRPMDRYGLLEPLVAGVLETVDELRTGKASDIVGEFRSRCVLTGQLITFDDGGTRMGGRCVGIRHDGGLLVETAGVVRTIFSGEANRVKIAR</sequence>
<evidence type="ECO:0000256" key="1">
    <source>
        <dbReference type="ARBA" id="ARBA00022598"/>
    </source>
</evidence>
<proteinExistence type="predicted"/>
<name>A0A5C6EBY3_9BACT</name>
<dbReference type="RefSeq" id="WP_146460995.1">
    <property type="nucleotide sequence ID" value="NZ_SJPW01000007.1"/>
</dbReference>
<evidence type="ECO:0000259" key="2">
    <source>
        <dbReference type="PROSITE" id="PS51733"/>
    </source>
</evidence>
<evidence type="ECO:0000313" key="4">
    <source>
        <dbReference type="Proteomes" id="UP000318288"/>
    </source>
</evidence>
<gene>
    <name evidence="3" type="primary">birA</name>
    <name evidence="3" type="ORF">Poly51_50920</name>
</gene>
<dbReference type="Proteomes" id="UP000318288">
    <property type="component" value="Unassembled WGS sequence"/>
</dbReference>
<accession>A0A5C6EBY3</accession>
<feature type="domain" description="BPL/LPL catalytic" evidence="2">
    <location>
        <begin position="7"/>
        <end position="202"/>
    </location>
</feature>
<protein>
    <submittedName>
        <fullName evidence="3">Bifunctional ligase/repressor BirA</fullName>
        <ecNumber evidence="3">6.3.4.15</ecNumber>
    </submittedName>
</protein>
<dbReference type="Gene3D" id="2.30.30.100">
    <property type="match status" value="1"/>
</dbReference>
<dbReference type="GO" id="GO:0004077">
    <property type="term" value="F:biotin--[biotin carboxyl-carrier protein] ligase activity"/>
    <property type="evidence" value="ECO:0007669"/>
    <property type="project" value="UniProtKB-EC"/>
</dbReference>
<dbReference type="InterPro" id="IPR045864">
    <property type="entry name" value="aa-tRNA-synth_II/BPL/LPL"/>
</dbReference>
<reference evidence="3 4" key="1">
    <citation type="submission" date="2019-02" db="EMBL/GenBank/DDBJ databases">
        <title>Deep-cultivation of Planctomycetes and their phenomic and genomic characterization uncovers novel biology.</title>
        <authorList>
            <person name="Wiegand S."/>
            <person name="Jogler M."/>
            <person name="Boedeker C."/>
            <person name="Pinto D."/>
            <person name="Vollmers J."/>
            <person name="Rivas-Marin E."/>
            <person name="Kohn T."/>
            <person name="Peeters S.H."/>
            <person name="Heuer A."/>
            <person name="Rast P."/>
            <person name="Oberbeckmann S."/>
            <person name="Bunk B."/>
            <person name="Jeske O."/>
            <person name="Meyerdierks A."/>
            <person name="Storesund J.E."/>
            <person name="Kallscheuer N."/>
            <person name="Luecker S."/>
            <person name="Lage O.M."/>
            <person name="Pohl T."/>
            <person name="Merkel B.J."/>
            <person name="Hornburger P."/>
            <person name="Mueller R.-W."/>
            <person name="Bruemmer F."/>
            <person name="Labrenz M."/>
            <person name="Spormann A.M."/>
            <person name="Op Den Camp H."/>
            <person name="Overmann J."/>
            <person name="Amann R."/>
            <person name="Jetten M.S.M."/>
            <person name="Mascher T."/>
            <person name="Medema M.H."/>
            <person name="Devos D.P."/>
            <person name="Kaster A.-K."/>
            <person name="Ovreas L."/>
            <person name="Rohde M."/>
            <person name="Galperin M.Y."/>
            <person name="Jogler C."/>
        </authorList>
    </citation>
    <scope>NUCLEOTIDE SEQUENCE [LARGE SCALE GENOMIC DNA]</scope>
    <source>
        <strain evidence="3 4">Poly51</strain>
    </source>
</reference>
<dbReference type="EMBL" id="SJPW01000007">
    <property type="protein sequence ID" value="TWU47293.1"/>
    <property type="molecule type" value="Genomic_DNA"/>
</dbReference>
<dbReference type="CDD" id="cd16442">
    <property type="entry name" value="BPL"/>
    <property type="match status" value="1"/>
</dbReference>
<dbReference type="PROSITE" id="PS51733">
    <property type="entry name" value="BPL_LPL_CATALYTIC"/>
    <property type="match status" value="1"/>
</dbReference>
<dbReference type="AlphaFoldDB" id="A0A5C6EBY3"/>
<dbReference type="InterPro" id="IPR004143">
    <property type="entry name" value="BPL_LPL_catalytic"/>
</dbReference>
<dbReference type="OrthoDB" id="9807064at2"/>
<keyword evidence="4" id="KW-1185">Reference proteome</keyword>
<dbReference type="Pfam" id="PF03099">
    <property type="entry name" value="BPL_LplA_LipB"/>
    <property type="match status" value="1"/>
</dbReference>
<dbReference type="GO" id="GO:0005737">
    <property type="term" value="C:cytoplasm"/>
    <property type="evidence" value="ECO:0007669"/>
    <property type="project" value="TreeGrafter"/>
</dbReference>
<dbReference type="SUPFAM" id="SSF55681">
    <property type="entry name" value="Class II aaRS and biotin synthetases"/>
    <property type="match status" value="1"/>
</dbReference>
<dbReference type="PANTHER" id="PTHR12835">
    <property type="entry name" value="BIOTIN PROTEIN LIGASE"/>
    <property type="match status" value="1"/>
</dbReference>
<organism evidence="3 4">
    <name type="scientific">Rubripirellula tenax</name>
    <dbReference type="NCBI Taxonomy" id="2528015"/>
    <lineage>
        <taxon>Bacteria</taxon>
        <taxon>Pseudomonadati</taxon>
        <taxon>Planctomycetota</taxon>
        <taxon>Planctomycetia</taxon>
        <taxon>Pirellulales</taxon>
        <taxon>Pirellulaceae</taxon>
        <taxon>Rubripirellula</taxon>
    </lineage>
</organism>
<dbReference type="NCBIfam" id="TIGR00121">
    <property type="entry name" value="birA_ligase"/>
    <property type="match status" value="1"/>
</dbReference>
<dbReference type="Gene3D" id="3.30.930.10">
    <property type="entry name" value="Bira Bifunctional Protein, Domain 2"/>
    <property type="match status" value="1"/>
</dbReference>
<dbReference type="PANTHER" id="PTHR12835:SF5">
    <property type="entry name" value="BIOTIN--PROTEIN LIGASE"/>
    <property type="match status" value="1"/>
</dbReference>
<keyword evidence="1 3" id="KW-0436">Ligase</keyword>
<evidence type="ECO:0000313" key="3">
    <source>
        <dbReference type="EMBL" id="TWU47293.1"/>
    </source>
</evidence>
<comment type="caution">
    <text evidence="3">The sequence shown here is derived from an EMBL/GenBank/DDBJ whole genome shotgun (WGS) entry which is preliminary data.</text>
</comment>
<dbReference type="InterPro" id="IPR004408">
    <property type="entry name" value="Biotin_CoA_COase_ligase"/>
</dbReference>
<dbReference type="EC" id="6.3.4.15" evidence="3"/>